<dbReference type="InterPro" id="IPR011009">
    <property type="entry name" value="Kinase-like_dom_sf"/>
</dbReference>
<dbReference type="PANTHER" id="PTHR27002">
    <property type="entry name" value="RECEPTOR-LIKE SERINE/THREONINE-PROTEIN KINASE SD1-8"/>
    <property type="match status" value="1"/>
</dbReference>
<keyword evidence="9 20" id="KW-0732">Signal</keyword>
<evidence type="ECO:0000256" key="6">
    <source>
        <dbReference type="ARBA" id="ARBA00022614"/>
    </source>
</evidence>
<evidence type="ECO:0000256" key="11">
    <source>
        <dbReference type="ARBA" id="ARBA00022741"/>
    </source>
</evidence>
<evidence type="ECO:0000256" key="4">
    <source>
        <dbReference type="ARBA" id="ARBA00022475"/>
    </source>
</evidence>
<dbReference type="Pfam" id="PF08263">
    <property type="entry name" value="LRRNT_2"/>
    <property type="match status" value="1"/>
</dbReference>
<keyword evidence="5" id="KW-0723">Serine/threonine-protein kinase</keyword>
<dbReference type="Proteomes" id="UP000823388">
    <property type="component" value="Chromosome 6K"/>
</dbReference>
<dbReference type="Gene3D" id="3.80.10.10">
    <property type="entry name" value="Ribonuclease Inhibitor"/>
    <property type="match status" value="1"/>
</dbReference>
<dbReference type="InterPro" id="IPR000719">
    <property type="entry name" value="Prot_kinase_dom"/>
</dbReference>
<evidence type="ECO:0000256" key="1">
    <source>
        <dbReference type="ARBA" id="ARBA00004167"/>
    </source>
</evidence>
<dbReference type="InterPro" id="IPR032675">
    <property type="entry name" value="LRR_dom_sf"/>
</dbReference>
<dbReference type="FunFam" id="1.10.510.10:FF:000060">
    <property type="entry name" value="G-type lectin S-receptor-like serine/threonine-protein kinase"/>
    <property type="match status" value="1"/>
</dbReference>
<dbReference type="GO" id="GO:0004674">
    <property type="term" value="F:protein serine/threonine kinase activity"/>
    <property type="evidence" value="ECO:0007669"/>
    <property type="project" value="UniProtKB-KW"/>
</dbReference>
<evidence type="ECO:0000256" key="5">
    <source>
        <dbReference type="ARBA" id="ARBA00022527"/>
    </source>
</evidence>
<evidence type="ECO:0000256" key="3">
    <source>
        <dbReference type="ARBA" id="ARBA00008684"/>
    </source>
</evidence>
<reference evidence="22" key="1">
    <citation type="submission" date="2020-05" db="EMBL/GenBank/DDBJ databases">
        <title>WGS assembly of Panicum virgatum.</title>
        <authorList>
            <person name="Lovell J.T."/>
            <person name="Jenkins J."/>
            <person name="Shu S."/>
            <person name="Juenger T.E."/>
            <person name="Schmutz J."/>
        </authorList>
    </citation>
    <scope>NUCLEOTIDE SEQUENCE</scope>
    <source>
        <strain evidence="22">AP13</strain>
    </source>
</reference>
<dbReference type="PROSITE" id="PS50011">
    <property type="entry name" value="PROTEIN_KINASE_DOM"/>
    <property type="match status" value="1"/>
</dbReference>
<evidence type="ECO:0000256" key="15">
    <source>
        <dbReference type="ARBA" id="ARBA00023136"/>
    </source>
</evidence>
<dbReference type="PROSITE" id="PS51450">
    <property type="entry name" value="LRR"/>
    <property type="match status" value="1"/>
</dbReference>
<keyword evidence="16" id="KW-1015">Disulfide bond</keyword>
<dbReference type="InterPro" id="IPR013210">
    <property type="entry name" value="LRR_N_plant-typ"/>
</dbReference>
<keyword evidence="23" id="KW-1185">Reference proteome</keyword>
<comment type="caution">
    <text evidence="22">The sequence shown here is derived from an EMBL/GenBank/DDBJ whole genome shotgun (WGS) entry which is preliminary data.</text>
</comment>
<gene>
    <name evidence="22" type="ORF">PVAP13_6KG294700</name>
</gene>
<evidence type="ECO:0000256" key="14">
    <source>
        <dbReference type="ARBA" id="ARBA00022989"/>
    </source>
</evidence>
<keyword evidence="12" id="KW-0418">Kinase</keyword>
<keyword evidence="7" id="KW-0808">Transferase</keyword>
<sequence length="583" mass="64835">MKLLAFGLVLLGCLQGFVTCDYQVTALYEIKMHLTDENGVLNGWKDNQMTPCDWEHVKCQDNKVTTITLSSQGLVGVLSPSIAELTTLQELALNGNTISGGIPEALGNVSSLTTLYLGNNVFNGSIPDSLGRLRNLQTLNLSGNNLKGEIPEQLLQVAQYNYTGNHLNCSRNSAPSCEKGTTKAGPKTKSILWGLAAVSSLLAVIFCFLFCFGLIKFRWLTKGKWSVMDRSELNMHRGEEIVWDIEGSNPEFTFYEFSQVLEATNNFSVENKLGQGGFGPVYKGRFPDGLDIAVKRLASHSGQGLTEFKNEVQLIAKLQHRNLVRLLGCCSQGEEKMLIYEYLLNKSLDFFIFDETRRTLLNWDRRLVIIEGIAQGLLYLHKHSRLRVIHRDVKASNILLDSEMNPKISDFGLAKMFSSNDIEGNTQRVVGTFGYMAPEYASEGLFSTKSDVFSFGVLVLEIITGKRNSGFHKHGSFLNLLGYAWHLWGERRWFALVDSSLAANGCTSEMMRCINIALLCVQENATDRPSMSDVVAMLSSKSVTLPEPKHPGYFHARVAKEEAFTTAEPYSASDETLSMAYGR</sequence>
<name>A0A8T0RGR1_PANVG</name>
<accession>A0A8T0RGR1</accession>
<keyword evidence="18" id="KW-0325">Glycoprotein</keyword>
<evidence type="ECO:0000256" key="18">
    <source>
        <dbReference type="ARBA" id="ARBA00023180"/>
    </source>
</evidence>
<proteinExistence type="inferred from homology"/>
<dbReference type="Gene3D" id="1.10.510.10">
    <property type="entry name" value="Transferase(Phosphotransferase) domain 1"/>
    <property type="match status" value="1"/>
</dbReference>
<dbReference type="PROSITE" id="PS00108">
    <property type="entry name" value="PROTEIN_KINASE_ST"/>
    <property type="match status" value="1"/>
</dbReference>
<keyword evidence="11" id="KW-0547">Nucleotide-binding</keyword>
<comment type="similarity">
    <text evidence="3">Belongs to the protein kinase superfamily. Ser/Thr protein kinase family.</text>
</comment>
<protein>
    <recommendedName>
        <fullName evidence="21">Protein kinase domain-containing protein</fullName>
    </recommendedName>
</protein>
<dbReference type="GO" id="GO:0005886">
    <property type="term" value="C:plasma membrane"/>
    <property type="evidence" value="ECO:0007669"/>
    <property type="project" value="UniProtKB-SubCell"/>
</dbReference>
<feature type="transmembrane region" description="Helical" evidence="19">
    <location>
        <begin position="191"/>
        <end position="215"/>
    </location>
</feature>
<dbReference type="Gene3D" id="3.30.200.20">
    <property type="entry name" value="Phosphorylase Kinase, domain 1"/>
    <property type="match status" value="1"/>
</dbReference>
<dbReference type="Pfam" id="PF13855">
    <property type="entry name" value="LRR_8"/>
    <property type="match status" value="1"/>
</dbReference>
<evidence type="ECO:0000256" key="8">
    <source>
        <dbReference type="ARBA" id="ARBA00022692"/>
    </source>
</evidence>
<feature type="domain" description="Protein kinase" evidence="21">
    <location>
        <begin position="267"/>
        <end position="553"/>
    </location>
</feature>
<evidence type="ECO:0000256" key="19">
    <source>
        <dbReference type="SAM" id="Phobius"/>
    </source>
</evidence>
<dbReference type="SMART" id="SM00220">
    <property type="entry name" value="S_TKc"/>
    <property type="match status" value="1"/>
</dbReference>
<keyword evidence="17" id="KW-0675">Receptor</keyword>
<keyword evidence="14 19" id="KW-1133">Transmembrane helix</keyword>
<dbReference type="InterPro" id="IPR001245">
    <property type="entry name" value="Ser-Thr/Tyr_kinase_cat_dom"/>
</dbReference>
<feature type="signal peptide" evidence="20">
    <location>
        <begin position="1"/>
        <end position="20"/>
    </location>
</feature>
<evidence type="ECO:0000313" key="22">
    <source>
        <dbReference type="EMBL" id="KAG2584308.1"/>
    </source>
</evidence>
<evidence type="ECO:0000256" key="7">
    <source>
        <dbReference type="ARBA" id="ARBA00022679"/>
    </source>
</evidence>
<dbReference type="InterPro" id="IPR008271">
    <property type="entry name" value="Ser/Thr_kinase_AS"/>
</dbReference>
<comment type="subcellular location">
    <subcellularLocation>
        <location evidence="2">Cell membrane</location>
    </subcellularLocation>
    <subcellularLocation>
        <location evidence="1">Membrane</location>
        <topology evidence="1">Single-pass membrane protein</topology>
    </subcellularLocation>
</comment>
<dbReference type="SUPFAM" id="SSF52058">
    <property type="entry name" value="L domain-like"/>
    <property type="match status" value="1"/>
</dbReference>
<evidence type="ECO:0000256" key="13">
    <source>
        <dbReference type="ARBA" id="ARBA00022840"/>
    </source>
</evidence>
<evidence type="ECO:0000256" key="10">
    <source>
        <dbReference type="ARBA" id="ARBA00022737"/>
    </source>
</evidence>
<evidence type="ECO:0000313" key="23">
    <source>
        <dbReference type="Proteomes" id="UP000823388"/>
    </source>
</evidence>
<organism evidence="22 23">
    <name type="scientific">Panicum virgatum</name>
    <name type="common">Blackwell switchgrass</name>
    <dbReference type="NCBI Taxonomy" id="38727"/>
    <lineage>
        <taxon>Eukaryota</taxon>
        <taxon>Viridiplantae</taxon>
        <taxon>Streptophyta</taxon>
        <taxon>Embryophyta</taxon>
        <taxon>Tracheophyta</taxon>
        <taxon>Spermatophyta</taxon>
        <taxon>Magnoliopsida</taxon>
        <taxon>Liliopsida</taxon>
        <taxon>Poales</taxon>
        <taxon>Poaceae</taxon>
        <taxon>PACMAD clade</taxon>
        <taxon>Panicoideae</taxon>
        <taxon>Panicodae</taxon>
        <taxon>Paniceae</taxon>
        <taxon>Panicinae</taxon>
        <taxon>Panicum</taxon>
        <taxon>Panicum sect. Hiantes</taxon>
    </lineage>
</organism>
<dbReference type="FunFam" id="3.30.200.20:FF:000330">
    <property type="entry name" value="G-type lectin S-receptor-like serine/threonine-protein kinase At4g03230"/>
    <property type="match status" value="1"/>
</dbReference>
<dbReference type="GO" id="GO:0005524">
    <property type="term" value="F:ATP binding"/>
    <property type="evidence" value="ECO:0007669"/>
    <property type="project" value="UniProtKB-KW"/>
</dbReference>
<evidence type="ECO:0000256" key="20">
    <source>
        <dbReference type="SAM" id="SignalP"/>
    </source>
</evidence>
<feature type="chain" id="PRO_5035776289" description="Protein kinase domain-containing protein" evidence="20">
    <location>
        <begin position="21"/>
        <end position="583"/>
    </location>
</feature>
<dbReference type="Pfam" id="PF07714">
    <property type="entry name" value="PK_Tyr_Ser-Thr"/>
    <property type="match status" value="1"/>
</dbReference>
<dbReference type="FunFam" id="3.80.10.10:FF:000275">
    <property type="entry name" value="Leucine-rich repeat receptor-like protein kinase"/>
    <property type="match status" value="1"/>
</dbReference>
<evidence type="ECO:0000256" key="2">
    <source>
        <dbReference type="ARBA" id="ARBA00004236"/>
    </source>
</evidence>
<evidence type="ECO:0000256" key="16">
    <source>
        <dbReference type="ARBA" id="ARBA00023157"/>
    </source>
</evidence>
<evidence type="ECO:0000256" key="17">
    <source>
        <dbReference type="ARBA" id="ARBA00023170"/>
    </source>
</evidence>
<keyword evidence="10" id="KW-0677">Repeat</keyword>
<dbReference type="InterPro" id="IPR001611">
    <property type="entry name" value="Leu-rich_rpt"/>
</dbReference>
<dbReference type="PANTHER" id="PTHR27002:SF931">
    <property type="entry name" value="CYSTEINE-RICH RECEPTOR-LIKE PROTEIN KINASE 10"/>
    <property type="match status" value="1"/>
</dbReference>
<keyword evidence="4" id="KW-1003">Cell membrane</keyword>
<evidence type="ECO:0000256" key="12">
    <source>
        <dbReference type="ARBA" id="ARBA00022777"/>
    </source>
</evidence>
<dbReference type="AlphaFoldDB" id="A0A8T0RGR1"/>
<keyword evidence="13" id="KW-0067">ATP-binding</keyword>
<keyword evidence="6" id="KW-0433">Leucine-rich repeat</keyword>
<dbReference type="CDD" id="cd14066">
    <property type="entry name" value="STKc_IRAK"/>
    <property type="match status" value="1"/>
</dbReference>
<keyword evidence="15 19" id="KW-0472">Membrane</keyword>
<dbReference type="EMBL" id="CM029047">
    <property type="protein sequence ID" value="KAG2584308.1"/>
    <property type="molecule type" value="Genomic_DNA"/>
</dbReference>
<evidence type="ECO:0000259" key="21">
    <source>
        <dbReference type="PROSITE" id="PS50011"/>
    </source>
</evidence>
<dbReference type="SUPFAM" id="SSF56112">
    <property type="entry name" value="Protein kinase-like (PK-like)"/>
    <property type="match status" value="1"/>
</dbReference>
<evidence type="ECO:0000256" key="9">
    <source>
        <dbReference type="ARBA" id="ARBA00022729"/>
    </source>
</evidence>
<keyword evidence="8 19" id="KW-0812">Transmembrane</keyword>